<keyword evidence="4 5" id="KW-0326">Glycosidase</keyword>
<protein>
    <submittedName>
        <fullName evidence="6">Family 43 glycosylhydrolase</fullName>
    </submittedName>
</protein>
<dbReference type="PANTHER" id="PTHR43817">
    <property type="entry name" value="GLYCOSYL HYDROLASE"/>
    <property type="match status" value="1"/>
</dbReference>
<comment type="caution">
    <text evidence="6">The sequence shown here is derived from an EMBL/GenBank/DDBJ whole genome shotgun (WGS) entry which is preliminary data.</text>
</comment>
<dbReference type="SUPFAM" id="SSF75005">
    <property type="entry name" value="Arabinanase/levansucrase/invertase"/>
    <property type="match status" value="1"/>
</dbReference>
<dbReference type="InterPro" id="IPR016828">
    <property type="entry name" value="Alpha-L-arabinofuranosidase"/>
</dbReference>
<evidence type="ECO:0000313" key="7">
    <source>
        <dbReference type="Proteomes" id="UP001600039"/>
    </source>
</evidence>
<evidence type="ECO:0000256" key="2">
    <source>
        <dbReference type="ARBA" id="ARBA00022729"/>
    </source>
</evidence>
<evidence type="ECO:0000256" key="4">
    <source>
        <dbReference type="ARBA" id="ARBA00023295"/>
    </source>
</evidence>
<dbReference type="EMBL" id="JBHZQA010000003">
    <property type="protein sequence ID" value="MFE3847393.1"/>
    <property type="molecule type" value="Genomic_DNA"/>
</dbReference>
<sequence length="361" mass="40752">MELLKIKLRIYGAISIVCLTISVFISCNSSQISSESPKIDAMSTATTFKNPILSSGADPWVYKNGNEYIVTFTTGNNITLIRTEKMSELKNGTKKIIWTPPSSGFNSKEIWAPELHKINGKWYVYYAASDGDNKNHKMWVLENTSQDPFLGTWVDKGELKLPDDKWAIDGTHVEINNEHYFAWSGWSGDTNVSQNLYIVKLETPFKVSTERVCLLKPTATWETNNTNPLVAEAPQFLIRDNKVFLFYSAGGCWTDGYSIGMILMELSKNPLDVNSWTRSENNPLFKSNTTGNTFGPGHNSFFKSLNGKEDWILYHANPQPGQGCSENRSMRMEQFSWDKDGLPVFGIPEQLGKELIRPAEE</sequence>
<reference evidence="6 7" key="1">
    <citation type="submission" date="2024-06" db="EMBL/GenBank/DDBJ databases">
        <title>Flavobacterium spp. isolated from glacier.</title>
        <authorList>
            <person name="Han D."/>
        </authorList>
    </citation>
    <scope>NUCLEOTIDE SEQUENCE [LARGE SCALE GENOMIC DNA]</scope>
    <source>
        <strain evidence="6 7">LB3P45</strain>
    </source>
</reference>
<comment type="similarity">
    <text evidence="1 5">Belongs to the glycosyl hydrolase 43 family.</text>
</comment>
<dbReference type="Pfam" id="PF04616">
    <property type="entry name" value="Glyco_hydro_43"/>
    <property type="match status" value="1"/>
</dbReference>
<dbReference type="Proteomes" id="UP001600039">
    <property type="component" value="Unassembled WGS sequence"/>
</dbReference>
<name>A0ABW6HKX7_9FLAO</name>
<evidence type="ECO:0000256" key="1">
    <source>
        <dbReference type="ARBA" id="ARBA00009865"/>
    </source>
</evidence>
<dbReference type="RefSeq" id="WP_379857223.1">
    <property type="nucleotide sequence ID" value="NZ_JBHZQA010000003.1"/>
</dbReference>
<dbReference type="PROSITE" id="PS51257">
    <property type="entry name" value="PROKAR_LIPOPROTEIN"/>
    <property type="match status" value="1"/>
</dbReference>
<dbReference type="PIRSF" id="PIRSF025414">
    <property type="entry name" value="Alpha-L-arabinofuranosidase"/>
    <property type="match status" value="1"/>
</dbReference>
<dbReference type="InterPro" id="IPR006710">
    <property type="entry name" value="Glyco_hydro_43"/>
</dbReference>
<organism evidence="6 7">
    <name type="scientific">Flavobacterium fructosi</name>
    <dbReference type="NCBI Taxonomy" id="3230416"/>
    <lineage>
        <taxon>Bacteria</taxon>
        <taxon>Pseudomonadati</taxon>
        <taxon>Bacteroidota</taxon>
        <taxon>Flavobacteriia</taxon>
        <taxon>Flavobacteriales</taxon>
        <taxon>Flavobacteriaceae</taxon>
        <taxon>Flavobacterium</taxon>
    </lineage>
</organism>
<gene>
    <name evidence="6" type="ORF">ACFX5D_05380</name>
</gene>
<dbReference type="CDD" id="cd18820">
    <property type="entry name" value="GH43_LbAraf43-like"/>
    <property type="match status" value="1"/>
</dbReference>
<keyword evidence="3 5" id="KW-0378">Hydrolase</keyword>
<evidence type="ECO:0000256" key="3">
    <source>
        <dbReference type="ARBA" id="ARBA00022801"/>
    </source>
</evidence>
<accession>A0ABW6HKX7</accession>
<dbReference type="InterPro" id="IPR023296">
    <property type="entry name" value="Glyco_hydro_beta-prop_sf"/>
</dbReference>
<keyword evidence="2" id="KW-0732">Signal</keyword>
<evidence type="ECO:0000256" key="5">
    <source>
        <dbReference type="RuleBase" id="RU361187"/>
    </source>
</evidence>
<proteinExistence type="inferred from homology"/>
<keyword evidence="7" id="KW-1185">Reference proteome</keyword>
<evidence type="ECO:0000313" key="6">
    <source>
        <dbReference type="EMBL" id="MFE3847393.1"/>
    </source>
</evidence>
<dbReference type="Gene3D" id="2.115.10.20">
    <property type="entry name" value="Glycosyl hydrolase domain, family 43"/>
    <property type="match status" value="1"/>
</dbReference>
<dbReference type="PANTHER" id="PTHR43817:SF1">
    <property type="entry name" value="HYDROLASE, FAMILY 43, PUTATIVE (AFU_ORTHOLOGUE AFUA_3G01660)-RELATED"/>
    <property type="match status" value="1"/>
</dbReference>